<name>A0A158R7B2_TAEAS</name>
<dbReference type="PROSITE" id="PS50920">
    <property type="entry name" value="SOLCAR"/>
    <property type="match status" value="6"/>
</dbReference>
<dbReference type="InterPro" id="IPR023395">
    <property type="entry name" value="MCP_dom_sf"/>
</dbReference>
<evidence type="ECO:0000256" key="8">
    <source>
        <dbReference type="PROSITE-ProRule" id="PRU00282"/>
    </source>
</evidence>
<dbReference type="OrthoDB" id="276989at2759"/>
<dbReference type="GO" id="GO:0016020">
    <property type="term" value="C:membrane"/>
    <property type="evidence" value="ECO:0007669"/>
    <property type="project" value="UniProtKB-SubCell"/>
</dbReference>
<keyword evidence="11" id="KW-1185">Reference proteome</keyword>
<dbReference type="SUPFAM" id="SSF103506">
    <property type="entry name" value="Mitochondrial carrier"/>
    <property type="match status" value="2"/>
</dbReference>
<comment type="subcellular location">
    <subcellularLocation>
        <location evidence="1">Membrane</location>
        <topology evidence="1">Multi-pass membrane protein</topology>
    </subcellularLocation>
</comment>
<evidence type="ECO:0000256" key="6">
    <source>
        <dbReference type="ARBA" id="ARBA00022989"/>
    </source>
</evidence>
<evidence type="ECO:0000256" key="9">
    <source>
        <dbReference type="SAM" id="Phobius"/>
    </source>
</evidence>
<protein>
    <submittedName>
        <fullName evidence="12">S-adenosylmethionine mitochondrial carrier protein</fullName>
    </submittedName>
</protein>
<feature type="repeat" description="Solcar" evidence="8">
    <location>
        <begin position="535"/>
        <end position="619"/>
    </location>
</feature>
<reference evidence="10 11" key="2">
    <citation type="submission" date="2018-11" db="EMBL/GenBank/DDBJ databases">
        <authorList>
            <consortium name="Pathogen Informatics"/>
        </authorList>
    </citation>
    <scope>NUCLEOTIDE SEQUENCE [LARGE SCALE GENOMIC DNA]</scope>
</reference>
<dbReference type="GO" id="GO:0055085">
    <property type="term" value="P:transmembrane transport"/>
    <property type="evidence" value="ECO:0007669"/>
    <property type="project" value="InterPro"/>
</dbReference>
<feature type="repeat" description="Solcar" evidence="8">
    <location>
        <begin position="223"/>
        <end position="311"/>
    </location>
</feature>
<accession>A0A158R7B2</accession>
<keyword evidence="6 9" id="KW-1133">Transmembrane helix</keyword>
<keyword evidence="7 8" id="KW-0472">Membrane</keyword>
<dbReference type="AlphaFoldDB" id="A0A158R7B2"/>
<evidence type="ECO:0000313" key="11">
    <source>
        <dbReference type="Proteomes" id="UP000282613"/>
    </source>
</evidence>
<evidence type="ECO:0000256" key="7">
    <source>
        <dbReference type="ARBA" id="ARBA00023136"/>
    </source>
</evidence>
<feature type="repeat" description="Solcar" evidence="8">
    <location>
        <begin position="9"/>
        <end position="88"/>
    </location>
</feature>
<dbReference type="Proteomes" id="UP000282613">
    <property type="component" value="Unassembled WGS sequence"/>
</dbReference>
<organism evidence="12">
    <name type="scientific">Taenia asiatica</name>
    <name type="common">Asian tapeworm</name>
    <dbReference type="NCBI Taxonomy" id="60517"/>
    <lineage>
        <taxon>Eukaryota</taxon>
        <taxon>Metazoa</taxon>
        <taxon>Spiralia</taxon>
        <taxon>Lophotrochozoa</taxon>
        <taxon>Platyhelminthes</taxon>
        <taxon>Cestoda</taxon>
        <taxon>Eucestoda</taxon>
        <taxon>Cyclophyllidea</taxon>
        <taxon>Taeniidae</taxon>
        <taxon>Taenia</taxon>
    </lineage>
</organism>
<feature type="transmembrane region" description="Helical" evidence="9">
    <location>
        <begin position="56"/>
        <end position="82"/>
    </location>
</feature>
<dbReference type="InterPro" id="IPR018108">
    <property type="entry name" value="MCP_transmembrane"/>
</dbReference>
<evidence type="ECO:0000256" key="2">
    <source>
        <dbReference type="ARBA" id="ARBA00006375"/>
    </source>
</evidence>
<keyword evidence="5" id="KW-0677">Repeat</keyword>
<gene>
    <name evidence="10" type="ORF">TASK_LOCUS3521</name>
</gene>
<feature type="repeat" description="Solcar" evidence="8">
    <location>
        <begin position="342"/>
        <end position="416"/>
    </location>
</feature>
<feature type="repeat" description="Solcar" evidence="8">
    <location>
        <begin position="95"/>
        <end position="190"/>
    </location>
</feature>
<evidence type="ECO:0000256" key="5">
    <source>
        <dbReference type="ARBA" id="ARBA00022737"/>
    </source>
</evidence>
<evidence type="ECO:0000256" key="4">
    <source>
        <dbReference type="ARBA" id="ARBA00022692"/>
    </source>
</evidence>
<comment type="similarity">
    <text evidence="2">Belongs to the mitochondrial carrier (TC 2.A.29) family.</text>
</comment>
<feature type="transmembrane region" description="Helical" evidence="9">
    <location>
        <begin position="12"/>
        <end position="30"/>
    </location>
</feature>
<dbReference type="Pfam" id="PF00153">
    <property type="entry name" value="Mito_carr"/>
    <property type="match status" value="6"/>
</dbReference>
<evidence type="ECO:0000256" key="1">
    <source>
        <dbReference type="ARBA" id="ARBA00004141"/>
    </source>
</evidence>
<dbReference type="PANTHER" id="PTHR45667">
    <property type="entry name" value="S-ADENOSYLMETHIONINE MITOCHONDRIAL CARRIER PROTEIN"/>
    <property type="match status" value="1"/>
</dbReference>
<evidence type="ECO:0000256" key="3">
    <source>
        <dbReference type="ARBA" id="ARBA00022448"/>
    </source>
</evidence>
<proteinExistence type="inferred from homology"/>
<dbReference type="Gene3D" id="1.50.40.10">
    <property type="entry name" value="Mitochondrial carrier domain"/>
    <property type="match status" value="3"/>
</dbReference>
<dbReference type="PRINTS" id="PR00926">
    <property type="entry name" value="MITOCARRIER"/>
</dbReference>
<sequence>MSTAFSLNHEQLAALLSGATAGVCVDMAVYPMDTIKTRLQSAAHVVKPVGGGRMGLFAGLPAVLLGSAPGGMIDTALFFISYETVKRTSLTSGAPLWMASMLSACAGELLACIVRVPAETIKQRTQNQPHLNVRIVLSQSLKAEARSPFFTSSFLALGWRGLYRGYWSQVSRGLPFSLIQYPIWELLKRGMEHYNRRQTLDASLLDFKVGEECFSNSNESTSLSKKQFAVCGAIAGAIGGSSTTPMDVAKTRIMLAEKGTPLASGSVTVALRTIYREGGISGLFAGLVPRVYIKCFGGAVFLGLYDISKRMWLAYLPTNFNVEVTVFMFCLFPCQSSNLWSVDRAVQFCAGGTAGLLVDVILYPVDTLKTRLQSSSGSIFTPCGRLRLFAGLPTVLLGSGPSSAVFFYAYEVSKDVSIQSSMPMWVASMIGTTLAEITSMVLWVPCENVKQSAQSRPFDSLRSIFRSYVQHEGWIGLYRGYVSTVVRDLPCALIQFPIWEALKSFFAWRNQCPEERCRLRDAFSSPSPSNLTGFQFALCGFLSGAVAGSVTTPLDVAKTRIMLANRNSPLASGRISTALKVIYQEAGITGWFAGLMPRMGLLSIGGGIYLGLYDITKSFWNGVLGPSMEAKPRP</sequence>
<feature type="transmembrane region" description="Helical" evidence="9">
    <location>
        <begin position="422"/>
        <end position="446"/>
    </location>
</feature>
<dbReference type="EMBL" id="UYRS01018302">
    <property type="protein sequence ID" value="VDK31939.1"/>
    <property type="molecule type" value="Genomic_DNA"/>
</dbReference>
<reference evidence="12" key="1">
    <citation type="submission" date="2016-04" db="UniProtKB">
        <authorList>
            <consortium name="WormBaseParasite"/>
        </authorList>
    </citation>
    <scope>IDENTIFICATION</scope>
</reference>
<dbReference type="InterPro" id="IPR002067">
    <property type="entry name" value="MCP"/>
</dbReference>
<keyword evidence="4 8" id="KW-0812">Transmembrane</keyword>
<feature type="repeat" description="Solcar" evidence="8">
    <location>
        <begin position="423"/>
        <end position="505"/>
    </location>
</feature>
<keyword evidence="3" id="KW-0813">Transport</keyword>
<feature type="transmembrane region" description="Helical" evidence="9">
    <location>
        <begin position="312"/>
        <end position="333"/>
    </location>
</feature>
<evidence type="ECO:0000313" key="10">
    <source>
        <dbReference type="EMBL" id="VDK31939.1"/>
    </source>
</evidence>
<feature type="transmembrane region" description="Helical" evidence="9">
    <location>
        <begin position="386"/>
        <end position="410"/>
    </location>
</feature>
<dbReference type="WBParaSite" id="TASK_0000352001-mRNA-1">
    <property type="protein sequence ID" value="TASK_0000352001-mRNA-1"/>
    <property type="gene ID" value="TASK_0000352001"/>
</dbReference>
<evidence type="ECO:0000313" key="12">
    <source>
        <dbReference type="WBParaSite" id="TASK_0000352001-mRNA-1"/>
    </source>
</evidence>